<dbReference type="PANTHER" id="PTHR10993">
    <property type="entry name" value="OCTANOYLTRANSFERASE"/>
    <property type="match status" value="1"/>
</dbReference>
<sequence>MKLMSDIKNSLKSGSDRVDNTLILVEHKPVYTIGLRNKAYDDRELSSRLRGLGADFVATNRGGLITFHGLGQLVVYPILYLGSFNVNKSIRCYVRALETTIIDLCQSFEVNASVIDGLPGVWVDNDRKIAAIEIIPCGIADKTVTSLSNELKRNVTVEEVIPKFLHSFQNQFNSALIVAGSYGEEIEAPQFGDTYYVEAVLSLPYAEIKEPVVAYFDGSNNRSRVDYYGDLVQTIQRADLSDGGVNYKFAYMVDPKGNAQKVCFRINGTKEVPVSSQPLLPDLTAFKKSGTEICSDLFGLLPAKAVCTTGTIEGVYFVKSGHLVKLSEQQLIDCSWNEGDNGCDGGEDFRAYEYIMKANGLSTEDDYGHYLGVDGKCHDKSVKKTIHLKGFYNVTSGDTEALTTALYYEGPVTVAIDASHKSLSFYSSGVYYEPNCGNKPENLDHQVLAVGFGSLKGEKYWLIKNSWSTYWGNDGYVLMSQKENNCGVTTEPTFPIIADH</sequence>
<dbReference type="Gene3D" id="3.30.930.10">
    <property type="entry name" value="Bira Bifunctional Protein, Domain 2"/>
    <property type="match status" value="2"/>
</dbReference>
<dbReference type="PROSITE" id="PS51733">
    <property type="entry name" value="BPL_LPL_CATALYTIC"/>
    <property type="match status" value="1"/>
</dbReference>
<dbReference type="GO" id="GO:0033819">
    <property type="term" value="F:lipoyl(octanoyl) transferase activity"/>
    <property type="evidence" value="ECO:0007669"/>
    <property type="project" value="InterPro"/>
</dbReference>
<dbReference type="InterPro" id="IPR025661">
    <property type="entry name" value="Pept_asp_AS"/>
</dbReference>
<dbReference type="GO" id="GO:0006508">
    <property type="term" value="P:proteolysis"/>
    <property type="evidence" value="ECO:0007669"/>
    <property type="project" value="InterPro"/>
</dbReference>
<dbReference type="GO" id="GO:0009249">
    <property type="term" value="P:protein lipoylation"/>
    <property type="evidence" value="ECO:0007669"/>
    <property type="project" value="InterPro"/>
</dbReference>
<dbReference type="PANTHER" id="PTHR10993:SF7">
    <property type="entry name" value="LIPOYLTRANSFERASE 2, MITOCHONDRIAL-RELATED"/>
    <property type="match status" value="1"/>
</dbReference>
<evidence type="ECO:0000256" key="1">
    <source>
        <dbReference type="ARBA" id="ARBA00023157"/>
    </source>
</evidence>
<dbReference type="SUPFAM" id="SSF55681">
    <property type="entry name" value="Class II aaRS and biotin synthetases"/>
    <property type="match status" value="1"/>
</dbReference>
<dbReference type="EMBL" id="OC858967">
    <property type="protein sequence ID" value="CAD7627057.1"/>
    <property type="molecule type" value="Genomic_DNA"/>
</dbReference>
<dbReference type="InterPro" id="IPR039417">
    <property type="entry name" value="Peptidase_C1A_papain-like"/>
</dbReference>
<dbReference type="InterPro" id="IPR045864">
    <property type="entry name" value="aa-tRNA-synth_II/BPL/LPL"/>
</dbReference>
<dbReference type="Proteomes" id="UP000759131">
    <property type="component" value="Unassembled WGS sequence"/>
</dbReference>
<accession>A0A7R9KPL9</accession>
<keyword evidence="1" id="KW-1015">Disulfide bond</keyword>
<evidence type="ECO:0000313" key="3">
    <source>
        <dbReference type="EMBL" id="CAD7627057.1"/>
    </source>
</evidence>
<dbReference type="Gene3D" id="3.90.70.10">
    <property type="entry name" value="Cysteine proteinases"/>
    <property type="match status" value="1"/>
</dbReference>
<dbReference type="CDD" id="cd02248">
    <property type="entry name" value="Peptidase_C1A"/>
    <property type="match status" value="1"/>
</dbReference>
<dbReference type="InterPro" id="IPR000668">
    <property type="entry name" value="Peptidase_C1A_C"/>
</dbReference>
<dbReference type="AlphaFoldDB" id="A0A7R9KPL9"/>
<dbReference type="OrthoDB" id="65740at2759"/>
<dbReference type="PROSITE" id="PS01313">
    <property type="entry name" value="LIPB"/>
    <property type="match status" value="1"/>
</dbReference>
<dbReference type="EMBL" id="CAJPIZ010004392">
    <property type="protein sequence ID" value="CAG2107487.1"/>
    <property type="molecule type" value="Genomic_DNA"/>
</dbReference>
<proteinExistence type="predicted"/>
<evidence type="ECO:0000259" key="2">
    <source>
        <dbReference type="PROSITE" id="PS51733"/>
    </source>
</evidence>
<evidence type="ECO:0000313" key="4">
    <source>
        <dbReference type="Proteomes" id="UP000759131"/>
    </source>
</evidence>
<dbReference type="Pfam" id="PF00112">
    <property type="entry name" value="Peptidase_C1"/>
    <property type="match status" value="1"/>
</dbReference>
<organism evidence="3">
    <name type="scientific">Medioppia subpectinata</name>
    <dbReference type="NCBI Taxonomy" id="1979941"/>
    <lineage>
        <taxon>Eukaryota</taxon>
        <taxon>Metazoa</taxon>
        <taxon>Ecdysozoa</taxon>
        <taxon>Arthropoda</taxon>
        <taxon>Chelicerata</taxon>
        <taxon>Arachnida</taxon>
        <taxon>Acari</taxon>
        <taxon>Acariformes</taxon>
        <taxon>Sarcoptiformes</taxon>
        <taxon>Oribatida</taxon>
        <taxon>Brachypylina</taxon>
        <taxon>Oppioidea</taxon>
        <taxon>Oppiidae</taxon>
        <taxon>Medioppia</taxon>
    </lineage>
</organism>
<dbReference type="InterPro" id="IPR020605">
    <property type="entry name" value="Octanoyltransferase_CS"/>
</dbReference>
<dbReference type="FunFam" id="3.90.70.10:FF:000332">
    <property type="entry name" value="Cathepsin L1"/>
    <property type="match status" value="1"/>
</dbReference>
<gene>
    <name evidence="3" type="ORF">OSB1V03_LOCUS7487</name>
</gene>
<name>A0A7R9KPL9_9ACAR</name>
<dbReference type="SMART" id="SM00645">
    <property type="entry name" value="Pept_C1"/>
    <property type="match status" value="1"/>
</dbReference>
<dbReference type="Pfam" id="PF21948">
    <property type="entry name" value="LplA-B_cat"/>
    <property type="match status" value="1"/>
</dbReference>
<keyword evidence="4" id="KW-1185">Reference proteome</keyword>
<feature type="domain" description="BPL/LPL catalytic" evidence="2">
    <location>
        <begin position="16"/>
        <end position="213"/>
    </location>
</feature>
<protein>
    <recommendedName>
        <fullName evidence="2">BPL/LPL catalytic domain-containing protein</fullName>
    </recommendedName>
</protein>
<dbReference type="SUPFAM" id="SSF54001">
    <property type="entry name" value="Cysteine proteinases"/>
    <property type="match status" value="1"/>
</dbReference>
<dbReference type="InterPro" id="IPR038765">
    <property type="entry name" value="Papain-like_cys_pep_sf"/>
</dbReference>
<reference evidence="3" key="1">
    <citation type="submission" date="2020-11" db="EMBL/GenBank/DDBJ databases">
        <authorList>
            <person name="Tran Van P."/>
        </authorList>
    </citation>
    <scope>NUCLEOTIDE SEQUENCE</scope>
</reference>
<dbReference type="GO" id="GO:0008234">
    <property type="term" value="F:cysteine-type peptidase activity"/>
    <property type="evidence" value="ECO:0007669"/>
    <property type="project" value="InterPro"/>
</dbReference>
<dbReference type="PROSITE" id="PS00640">
    <property type="entry name" value="THIOL_PROTEASE_ASN"/>
    <property type="match status" value="1"/>
</dbReference>
<dbReference type="InterPro" id="IPR004143">
    <property type="entry name" value="BPL_LPL_catalytic"/>
</dbReference>